<dbReference type="HAMAP" id="MF_00417">
    <property type="entry name" value="Pyrrolid_peptidase"/>
    <property type="match status" value="1"/>
</dbReference>
<proteinExistence type="inferred from homology"/>
<dbReference type="GO" id="GO:0006508">
    <property type="term" value="P:proteolysis"/>
    <property type="evidence" value="ECO:0007669"/>
    <property type="project" value="UniProtKB-KW"/>
</dbReference>
<evidence type="ECO:0000256" key="3">
    <source>
        <dbReference type="ARBA" id="ARBA00004496"/>
    </source>
</evidence>
<evidence type="ECO:0000256" key="9">
    <source>
        <dbReference type="HAMAP-Rule" id="MF_00417"/>
    </source>
</evidence>
<dbReference type="InterPro" id="IPR029762">
    <property type="entry name" value="PGP-I_bact-type"/>
</dbReference>
<dbReference type="PRINTS" id="PR00706">
    <property type="entry name" value="PYROGLUPTASE"/>
</dbReference>
<comment type="similarity">
    <text evidence="4 9">Belongs to the peptidase C15 family.</text>
</comment>
<dbReference type="InterPro" id="IPR036440">
    <property type="entry name" value="Peptidase_C15-like_sf"/>
</dbReference>
<protein>
    <recommendedName>
        <fullName evidence="9">Pyrrolidone-carboxylate peptidase</fullName>
        <ecNumber evidence="9">3.4.19.3</ecNumber>
    </recommendedName>
    <alternativeName>
        <fullName evidence="9">5-oxoprolyl-peptidase</fullName>
    </alternativeName>
    <alternativeName>
        <fullName evidence="9">Pyroglutamyl-peptidase I</fullName>
        <shortName evidence="9">PGP-I</shortName>
        <shortName evidence="9">Pyrase</shortName>
    </alternativeName>
</protein>
<dbReference type="Gene3D" id="3.40.630.20">
    <property type="entry name" value="Peptidase C15, pyroglutamyl peptidase I-like"/>
    <property type="match status" value="1"/>
</dbReference>
<comment type="catalytic activity">
    <reaction evidence="1 9 10">
        <text>Release of an N-terminal pyroglutamyl group from a polypeptide, the second amino acid generally not being Pro.</text>
        <dbReference type="EC" id="3.4.19.3"/>
    </reaction>
</comment>
<comment type="subunit">
    <text evidence="9">Homotetramer.</text>
</comment>
<reference evidence="13 14" key="1">
    <citation type="submission" date="2020-07" db="EMBL/GenBank/DDBJ databases">
        <title>Mycobacterium kansasii (former subtype) with zoonotic potential isolated from diseased indoor pet cat, Japan.</title>
        <authorList>
            <person name="Fukano H."/>
            <person name="Terazono T."/>
            <person name="Hoshino Y."/>
        </authorList>
    </citation>
    <scope>NUCLEOTIDE SEQUENCE [LARGE SCALE GENOMIC DNA]</scope>
    <source>
        <strain evidence="13 14">Kuro-I</strain>
    </source>
</reference>
<keyword evidence="6 9" id="KW-0645">Protease</keyword>
<dbReference type="AlphaFoldDB" id="A0A7G1IL91"/>
<dbReference type="PANTHER" id="PTHR23402">
    <property type="entry name" value="PROTEASE FAMILY C15 PYROGLUTAMYL-PEPTIDASE I-RELATED"/>
    <property type="match status" value="1"/>
</dbReference>
<keyword evidence="14" id="KW-1185">Reference proteome</keyword>
<dbReference type="NCBIfam" id="NF009676">
    <property type="entry name" value="PRK13197.1"/>
    <property type="match status" value="1"/>
</dbReference>
<dbReference type="NCBIfam" id="NF009674">
    <property type="entry name" value="PRK13195.1"/>
    <property type="match status" value="1"/>
</dbReference>
<feature type="active site" evidence="9 10">
    <location>
        <position position="143"/>
    </location>
</feature>
<dbReference type="Proteomes" id="UP000516380">
    <property type="component" value="Chromosome"/>
</dbReference>
<feature type="active site" evidence="9">
    <location>
        <position position="233"/>
    </location>
</feature>
<evidence type="ECO:0000256" key="5">
    <source>
        <dbReference type="ARBA" id="ARBA00022490"/>
    </source>
</evidence>
<organism evidence="13 14">
    <name type="scientific">Mycobacterium kansasii</name>
    <dbReference type="NCBI Taxonomy" id="1768"/>
    <lineage>
        <taxon>Bacteria</taxon>
        <taxon>Bacillati</taxon>
        <taxon>Actinomycetota</taxon>
        <taxon>Actinomycetes</taxon>
        <taxon>Mycobacteriales</taxon>
        <taxon>Mycobacteriaceae</taxon>
        <taxon>Mycobacterium</taxon>
    </lineage>
</organism>
<evidence type="ECO:0000256" key="12">
    <source>
        <dbReference type="SAM" id="MobiDB-lite"/>
    </source>
</evidence>
<dbReference type="InterPro" id="IPR033694">
    <property type="entry name" value="PGPEP1_Cys_AS"/>
</dbReference>
<dbReference type="NCBIfam" id="TIGR00504">
    <property type="entry name" value="pyro_pdase"/>
    <property type="match status" value="1"/>
</dbReference>
<dbReference type="InterPro" id="IPR000816">
    <property type="entry name" value="Peptidase_C15"/>
</dbReference>
<keyword evidence="5 9" id="KW-0963">Cytoplasm</keyword>
<dbReference type="PANTHER" id="PTHR23402:SF1">
    <property type="entry name" value="PYROGLUTAMYL-PEPTIDASE I"/>
    <property type="match status" value="1"/>
</dbReference>
<sequence length="285" mass="29751">MLYAADEGRRGAPHDRDHAADDPGDNGEGDQGRGRRHDADANLPGPVENVSAGKRANRTSRSIMSQVLVTGFGAYGNTPANPAQLTAEALDGRIIAGATVTARIVPNVFFESIAVTQQAIADVRPDLVVMLGEYPGRAVITVERLAQNINDCGRYGLADNAGTVLVGEQTDPAGPVAYHATVPIRAMVVAMRKAGVPADISDAAGTFVCNHLMYGVLHHIAKNGLPIRAGWIHLPCLPSVAALEHNLGAPSMSVETAVAGVAAGIEAAVRQLSDIGKPVRSRLQI</sequence>
<keyword evidence="8 9" id="KW-0788">Thiol protease</keyword>
<evidence type="ECO:0000256" key="1">
    <source>
        <dbReference type="ARBA" id="ARBA00001770"/>
    </source>
</evidence>
<evidence type="ECO:0000256" key="7">
    <source>
        <dbReference type="ARBA" id="ARBA00022801"/>
    </source>
</evidence>
<feature type="region of interest" description="Disordered" evidence="12">
    <location>
        <begin position="1"/>
        <end position="56"/>
    </location>
</feature>
<dbReference type="GO" id="GO:0016920">
    <property type="term" value="F:pyroglutamyl-peptidase activity"/>
    <property type="evidence" value="ECO:0007669"/>
    <property type="project" value="UniProtKB-UniRule"/>
</dbReference>
<comment type="subcellular location">
    <subcellularLocation>
        <location evidence="3 9">Cytoplasm</location>
    </subcellularLocation>
</comment>
<evidence type="ECO:0000313" key="14">
    <source>
        <dbReference type="Proteomes" id="UP000516380"/>
    </source>
</evidence>
<dbReference type="PROSITE" id="PS01334">
    <property type="entry name" value="PYRASE_CYS"/>
    <property type="match status" value="1"/>
</dbReference>
<dbReference type="Pfam" id="PF01470">
    <property type="entry name" value="Peptidase_C15"/>
    <property type="match status" value="1"/>
</dbReference>
<evidence type="ECO:0000256" key="6">
    <source>
        <dbReference type="ARBA" id="ARBA00022670"/>
    </source>
</evidence>
<dbReference type="PROSITE" id="PS01333">
    <property type="entry name" value="PYRASE_GLU"/>
    <property type="match status" value="1"/>
</dbReference>
<dbReference type="InterPro" id="IPR033693">
    <property type="entry name" value="PGPEP1_Glu_AS"/>
</dbReference>
<accession>A0A7G1IL91</accession>
<feature type="active site" evidence="9 11">
    <location>
        <position position="209"/>
    </location>
</feature>
<evidence type="ECO:0000313" key="13">
    <source>
        <dbReference type="EMBL" id="BCI91776.1"/>
    </source>
</evidence>
<name>A0A7G1IL91_MYCKA</name>
<evidence type="ECO:0000256" key="4">
    <source>
        <dbReference type="ARBA" id="ARBA00006641"/>
    </source>
</evidence>
<evidence type="ECO:0000256" key="10">
    <source>
        <dbReference type="PROSITE-ProRule" id="PRU10076"/>
    </source>
</evidence>
<gene>
    <name evidence="9 13" type="primary">pcp</name>
    <name evidence="13" type="ORF">NIIDMKKI_69820</name>
</gene>
<dbReference type="SUPFAM" id="SSF53182">
    <property type="entry name" value="Pyrrolidone carboxyl peptidase (pyroglutamate aminopeptidase)"/>
    <property type="match status" value="1"/>
</dbReference>
<dbReference type="CDD" id="cd00501">
    <property type="entry name" value="Peptidase_C15"/>
    <property type="match status" value="1"/>
</dbReference>
<dbReference type="GO" id="GO:0005829">
    <property type="term" value="C:cytosol"/>
    <property type="evidence" value="ECO:0007669"/>
    <property type="project" value="InterPro"/>
</dbReference>
<dbReference type="EMBL" id="AP023343">
    <property type="protein sequence ID" value="BCI91776.1"/>
    <property type="molecule type" value="Genomic_DNA"/>
</dbReference>
<dbReference type="InterPro" id="IPR016125">
    <property type="entry name" value="Peptidase_C15-like"/>
</dbReference>
<feature type="compositionally biased region" description="Basic and acidic residues" evidence="12">
    <location>
        <begin position="1"/>
        <end position="21"/>
    </location>
</feature>
<feature type="compositionally biased region" description="Basic and acidic residues" evidence="12">
    <location>
        <begin position="30"/>
        <end position="40"/>
    </location>
</feature>
<dbReference type="EC" id="3.4.19.3" evidence="9"/>
<keyword evidence="7 9" id="KW-0378">Hydrolase</keyword>
<evidence type="ECO:0000256" key="2">
    <source>
        <dbReference type="ARBA" id="ARBA00002280"/>
    </source>
</evidence>
<evidence type="ECO:0000256" key="8">
    <source>
        <dbReference type="ARBA" id="ARBA00022807"/>
    </source>
</evidence>
<comment type="function">
    <text evidence="2 9">Removes 5-oxoproline from various penultimate amino acid residues except L-proline.</text>
</comment>
<evidence type="ECO:0000256" key="11">
    <source>
        <dbReference type="PROSITE-ProRule" id="PRU10077"/>
    </source>
</evidence>